<dbReference type="PANTHER" id="PTHR11593">
    <property type="entry name" value="60S RIBOSOMAL PROTEIN L17"/>
    <property type="match status" value="1"/>
</dbReference>
<evidence type="ECO:0000256" key="6">
    <source>
        <dbReference type="RuleBase" id="RU004007"/>
    </source>
</evidence>
<dbReference type="GO" id="GO:0022625">
    <property type="term" value="C:cytosolic large ribosomal subunit"/>
    <property type="evidence" value="ECO:0007669"/>
    <property type="project" value="UniProtKB-UniRule"/>
</dbReference>
<keyword evidence="2 4" id="KW-0689">Ribosomal protein</keyword>
<sequence>MKGYSIEKIPEKSAIAKIREADISAKDAINIAHFLRGMDLERAKTTIEGVMKKEIPVPYFRYLDSVSHRKGQGPGRYPIKAAKAFNQLLLNVEANAEFKSLDTDNLKIVHIAATKGRMIKKFTPKAYGRAGANFKDLINLEVVVMEEEEA</sequence>
<dbReference type="GO" id="GO:0002181">
    <property type="term" value="P:cytoplasmic translation"/>
    <property type="evidence" value="ECO:0007669"/>
    <property type="project" value="TreeGrafter"/>
</dbReference>
<evidence type="ECO:0000256" key="3">
    <source>
        <dbReference type="ARBA" id="ARBA00023274"/>
    </source>
</evidence>
<dbReference type="NCBIfam" id="NF003260">
    <property type="entry name" value="PRK04223.1"/>
    <property type="match status" value="1"/>
</dbReference>
<accession>A0AAX4NHL3</accession>
<dbReference type="KEGG" id="omr:OXIME_001274"/>
<comment type="similarity">
    <text evidence="1 4 5">Belongs to the universal ribosomal protein uL22 family.</text>
</comment>
<dbReference type="HAMAP" id="MF_01331_A">
    <property type="entry name" value="Ribosomal_uL22_A"/>
    <property type="match status" value="1"/>
</dbReference>
<dbReference type="GO" id="GO:0003735">
    <property type="term" value="F:structural constituent of ribosome"/>
    <property type="evidence" value="ECO:0007669"/>
    <property type="project" value="UniProtKB-UniRule"/>
</dbReference>
<dbReference type="PANTHER" id="PTHR11593:SF10">
    <property type="entry name" value="60S RIBOSOMAL PROTEIN L17"/>
    <property type="match status" value="1"/>
</dbReference>
<name>A0AAX4NHL3_9ARCH</name>
<gene>
    <name evidence="4" type="primary">rpl22</name>
    <name evidence="7" type="ORF">OXIME_001274</name>
</gene>
<dbReference type="Pfam" id="PF00237">
    <property type="entry name" value="Ribosomal_L22"/>
    <property type="match status" value="1"/>
</dbReference>
<comment type="function">
    <text evidence="4 6">This protein binds specifically to 23S rRNA. It makes multiple contacts with different domains of the 23S rRNA in the assembled 50S subunit and ribosome.</text>
</comment>
<evidence type="ECO:0000256" key="2">
    <source>
        <dbReference type="ARBA" id="ARBA00022980"/>
    </source>
</evidence>
<evidence type="ECO:0000256" key="1">
    <source>
        <dbReference type="ARBA" id="ARBA00009451"/>
    </source>
</evidence>
<evidence type="ECO:0000313" key="7">
    <source>
        <dbReference type="EMBL" id="WYY00693.1"/>
    </source>
</evidence>
<dbReference type="GO" id="GO:0019843">
    <property type="term" value="F:rRNA binding"/>
    <property type="evidence" value="ECO:0007669"/>
    <property type="project" value="UniProtKB-UniRule"/>
</dbReference>
<dbReference type="Gene3D" id="3.90.470.10">
    <property type="entry name" value="Ribosomal protein L22/L17"/>
    <property type="match status" value="1"/>
</dbReference>
<dbReference type="RefSeq" id="WP_393971026.1">
    <property type="nucleotide sequence ID" value="NZ_CP133772.1"/>
</dbReference>
<evidence type="ECO:0000256" key="4">
    <source>
        <dbReference type="HAMAP-Rule" id="MF_01331"/>
    </source>
</evidence>
<dbReference type="GeneID" id="95968011"/>
<dbReference type="Proteomes" id="UP001451606">
    <property type="component" value="Chromosome"/>
</dbReference>
<dbReference type="InterPro" id="IPR005721">
    <property type="entry name" value="Ribosomal_uL22_euk/arc"/>
</dbReference>
<evidence type="ECO:0000256" key="5">
    <source>
        <dbReference type="RuleBase" id="RU004005"/>
    </source>
</evidence>
<dbReference type="InterPro" id="IPR036394">
    <property type="entry name" value="Ribosomal_uL22_sf"/>
</dbReference>
<dbReference type="NCBIfam" id="TIGR01038">
    <property type="entry name" value="uL22_arch_euk"/>
    <property type="match status" value="1"/>
</dbReference>
<dbReference type="EMBL" id="CP133772">
    <property type="protein sequence ID" value="WYY00693.1"/>
    <property type="molecule type" value="Genomic_DNA"/>
</dbReference>
<evidence type="ECO:0000313" key="8">
    <source>
        <dbReference type="Proteomes" id="UP001451606"/>
    </source>
</evidence>
<keyword evidence="3 4" id="KW-0687">Ribonucleoprotein</keyword>
<keyword evidence="8" id="KW-1185">Reference proteome</keyword>
<proteinExistence type="inferred from homology"/>
<dbReference type="SUPFAM" id="SSF54843">
    <property type="entry name" value="Ribosomal protein L22"/>
    <property type="match status" value="1"/>
</dbReference>
<comment type="function">
    <text evidence="4">The globular domain of the protein is located near the polypeptide exit tunnel on the outside of the subunit, while an extended beta-hairpin is found that lines the wall of the exit tunnel in the center of the 70S ribosome.</text>
</comment>
<reference evidence="7 8" key="1">
    <citation type="submission" date="2023-09" db="EMBL/GenBank/DDBJ databases">
        <authorList>
            <person name="Golyshina O.V."/>
            <person name="Lunev E.A."/>
            <person name="Bargiela R."/>
            <person name="Gaines M.C."/>
            <person name="Daum B."/>
            <person name="Bale N.J."/>
            <person name="Koenen M."/>
            <person name="Sinninghe Damst J.S."/>
            <person name="Yakimov M."/>
            <person name="Golyshin P.N."/>
        </authorList>
    </citation>
    <scope>NUCLEOTIDE SEQUENCE [LARGE SCALE GENOMIC DNA]</scope>
    <source>
        <strain evidence="7 8">M1</strain>
    </source>
</reference>
<protein>
    <recommendedName>
        <fullName evidence="4">Large ribosomal subunit protein uL22</fullName>
    </recommendedName>
</protein>
<keyword evidence="4 6" id="KW-0694">RNA-binding</keyword>
<dbReference type="InterPro" id="IPR001063">
    <property type="entry name" value="Ribosomal_uL22"/>
</dbReference>
<comment type="subunit">
    <text evidence="4 6">Part of the 50S ribosomal subunit.</text>
</comment>
<organism evidence="7 8">
    <name type="scientific">Oxyplasma meridianum</name>
    <dbReference type="NCBI Taxonomy" id="3073602"/>
    <lineage>
        <taxon>Archaea</taxon>
        <taxon>Methanobacteriati</taxon>
        <taxon>Thermoplasmatota</taxon>
        <taxon>Thermoplasmata</taxon>
        <taxon>Thermoplasmatales</taxon>
        <taxon>Thermoplasmataceae</taxon>
        <taxon>Oxyplasma</taxon>
    </lineage>
</organism>
<dbReference type="AlphaFoldDB" id="A0AAX4NHL3"/>
<dbReference type="InterPro" id="IPR057265">
    <property type="entry name" value="Ribosomal_uL22_arc-type"/>
</dbReference>
<keyword evidence="4 6" id="KW-0699">rRNA-binding</keyword>